<evidence type="ECO:0000259" key="11">
    <source>
        <dbReference type="Pfam" id="PF00441"/>
    </source>
</evidence>
<dbReference type="eggNOG" id="COG1960">
    <property type="taxonomic scope" value="Bacteria"/>
</dbReference>
<comment type="cofactor">
    <cofactor evidence="1 10">
        <name>FAD</name>
        <dbReference type="ChEBI" id="CHEBI:57692"/>
    </cofactor>
</comment>
<evidence type="ECO:0000256" key="9">
    <source>
        <dbReference type="ARBA" id="ARBA00069043"/>
    </source>
</evidence>
<protein>
    <recommendedName>
        <fullName evidence="9">3-methylmercaptopropionyl-CoA dehydrogenase</fullName>
        <ecNumber evidence="8">1.3.99.41</ecNumber>
    </recommendedName>
</protein>
<dbReference type="InterPro" id="IPR052166">
    <property type="entry name" value="Diverse_Acyl-CoA_DH"/>
</dbReference>
<dbReference type="Pfam" id="PF02770">
    <property type="entry name" value="Acyl-CoA_dh_M"/>
    <property type="match status" value="1"/>
</dbReference>
<dbReference type="InterPro" id="IPR025878">
    <property type="entry name" value="Acyl-CoA_dh-like_C_dom"/>
</dbReference>
<evidence type="ECO:0000259" key="13">
    <source>
        <dbReference type="Pfam" id="PF02771"/>
    </source>
</evidence>
<keyword evidence="5 10" id="KW-0560">Oxidoreductase</keyword>
<dbReference type="InterPro" id="IPR046373">
    <property type="entry name" value="Acyl-CoA_Oxase/DH_mid-dom_sf"/>
</dbReference>
<keyword evidence="16" id="KW-1185">Reference proteome</keyword>
<dbReference type="InterPro" id="IPR009075">
    <property type="entry name" value="AcylCo_DH/oxidase_C"/>
</dbReference>
<dbReference type="OrthoDB" id="9807883at2"/>
<proteinExistence type="inferred from homology"/>
<reference evidence="15 16" key="1">
    <citation type="journal article" date="2011" name="J. Bacteriol.">
        <title>Genome sequence of strain IMCC3088, a proteorhodopsin-containing marine bacterium belonging to the OM60/NOR5 clade.</title>
        <authorList>
            <person name="Jang Y."/>
            <person name="Oh H.M."/>
            <person name="Kang I."/>
            <person name="Lee K."/>
            <person name="Yang S.J."/>
            <person name="Cho J.C."/>
        </authorList>
    </citation>
    <scope>NUCLEOTIDE SEQUENCE [LARGE SCALE GENOMIC DNA]</scope>
    <source>
        <strain evidence="15 16">IMCC3088</strain>
    </source>
</reference>
<comment type="caution">
    <text evidence="15">The sequence shown here is derived from an EMBL/GenBank/DDBJ whole genome shotgun (WGS) entry which is preliminary data.</text>
</comment>
<keyword evidence="3 10" id="KW-0285">Flavoprotein</keyword>
<dbReference type="Pfam" id="PF00441">
    <property type="entry name" value="Acyl-CoA_dh_1"/>
    <property type="match status" value="1"/>
</dbReference>
<dbReference type="SUPFAM" id="SSF56645">
    <property type="entry name" value="Acyl-CoA dehydrogenase NM domain-like"/>
    <property type="match status" value="1"/>
</dbReference>
<dbReference type="FunFam" id="2.40.110.10:FF:000031">
    <property type="entry name" value="Acyl-CoA dehydrogenase, putative"/>
    <property type="match status" value="1"/>
</dbReference>
<gene>
    <name evidence="15" type="ORF">IMCC3088_1401</name>
</gene>
<organism evidence="15 16">
    <name type="scientific">Aequoribacter fuscus</name>
    <dbReference type="NCBI Taxonomy" id="2518989"/>
    <lineage>
        <taxon>Bacteria</taxon>
        <taxon>Pseudomonadati</taxon>
        <taxon>Pseudomonadota</taxon>
        <taxon>Gammaproteobacteria</taxon>
        <taxon>Cellvibrionales</taxon>
        <taxon>Halieaceae</taxon>
        <taxon>Aequoribacter</taxon>
    </lineage>
</organism>
<dbReference type="STRING" id="2518989.IMCC3088_1401"/>
<feature type="domain" description="Acyl-CoA oxidase/dehydrogenase middle" evidence="12">
    <location>
        <begin position="165"/>
        <end position="266"/>
    </location>
</feature>
<dbReference type="InterPro" id="IPR009100">
    <property type="entry name" value="AcylCoA_DH/oxidase_NM_dom_sf"/>
</dbReference>
<dbReference type="Pfam" id="PF12806">
    <property type="entry name" value="Acyl-CoA_dh_C"/>
    <property type="match status" value="1"/>
</dbReference>
<dbReference type="Proteomes" id="UP000005615">
    <property type="component" value="Unassembled WGS sequence"/>
</dbReference>
<dbReference type="Gene3D" id="1.20.140.10">
    <property type="entry name" value="Butyryl-CoA Dehydrogenase, subunit A, domain 3"/>
    <property type="match status" value="1"/>
</dbReference>
<dbReference type="Gene3D" id="2.40.110.10">
    <property type="entry name" value="Butyryl-CoA Dehydrogenase, subunit A, domain 2"/>
    <property type="match status" value="1"/>
</dbReference>
<evidence type="ECO:0000256" key="7">
    <source>
        <dbReference type="ARBA" id="ARBA00058683"/>
    </source>
</evidence>
<comment type="similarity">
    <text evidence="2 10">Belongs to the acyl-CoA dehydrogenase family.</text>
</comment>
<feature type="domain" description="Acetyl-CoA dehydrogenase-like C-terminal" evidence="14">
    <location>
        <begin position="461"/>
        <end position="584"/>
    </location>
</feature>
<dbReference type="GO" id="GO:0050660">
    <property type="term" value="F:flavin adenine dinucleotide binding"/>
    <property type="evidence" value="ECO:0007669"/>
    <property type="project" value="InterPro"/>
</dbReference>
<evidence type="ECO:0000256" key="2">
    <source>
        <dbReference type="ARBA" id="ARBA00009347"/>
    </source>
</evidence>
<dbReference type="InterPro" id="IPR013786">
    <property type="entry name" value="AcylCoA_DH/ox_N"/>
</dbReference>
<dbReference type="InterPro" id="IPR037069">
    <property type="entry name" value="AcylCoA_DH/ox_N_sf"/>
</dbReference>
<comment type="function">
    <text evidence="7">Involved in the assimilation of dimethylsulphoniopropionate (DMSP), an important compound in the fixation of carbon in marine phytoplankton, by mediating the conversion of 3-(methylthio)propanoyl-CoA (MMPA-CoA) to 3-(methylthio)acryloyl-CoA (MTA-CoA).</text>
</comment>
<evidence type="ECO:0000256" key="6">
    <source>
        <dbReference type="ARBA" id="ARBA00051388"/>
    </source>
</evidence>
<comment type="catalytic activity">
    <reaction evidence="6">
        <text>3-(methylsulfanyl)propanoyl-CoA + oxidized [electron-transfer flavoprotein] + H(+) = 3-(methylsulfanyl)acryloyl-CoA + reduced [electron-transfer flavoprotein]</text>
        <dbReference type="Rhea" id="RHEA:52612"/>
        <dbReference type="Rhea" id="RHEA-COMP:10685"/>
        <dbReference type="Rhea" id="RHEA-COMP:10686"/>
        <dbReference type="ChEBI" id="CHEBI:15378"/>
        <dbReference type="ChEBI" id="CHEBI:57692"/>
        <dbReference type="ChEBI" id="CHEBI:58307"/>
        <dbReference type="ChEBI" id="CHEBI:82815"/>
        <dbReference type="ChEBI" id="CHEBI:84994"/>
        <dbReference type="EC" id="1.3.99.41"/>
    </reaction>
    <physiologicalReaction direction="left-to-right" evidence="6">
        <dbReference type="Rhea" id="RHEA:52613"/>
    </physiologicalReaction>
</comment>
<dbReference type="InterPro" id="IPR006091">
    <property type="entry name" value="Acyl-CoA_Oxase/DH_mid-dom"/>
</dbReference>
<dbReference type="InterPro" id="IPR036250">
    <property type="entry name" value="AcylCo_DH-like_C"/>
</dbReference>
<dbReference type="Pfam" id="PF02771">
    <property type="entry name" value="Acyl-CoA_dh_N"/>
    <property type="match status" value="1"/>
</dbReference>
<evidence type="ECO:0000256" key="10">
    <source>
        <dbReference type="RuleBase" id="RU362125"/>
    </source>
</evidence>
<dbReference type="PANTHER" id="PTHR42803">
    <property type="entry name" value="ACYL-COA DEHYDROGENASE"/>
    <property type="match status" value="1"/>
</dbReference>
<dbReference type="PANTHER" id="PTHR42803:SF1">
    <property type="entry name" value="BROAD-SPECIFICITY LINEAR ACYL-COA DEHYDROGENASE FADE5"/>
    <property type="match status" value="1"/>
</dbReference>
<dbReference type="EMBL" id="AEIG01000034">
    <property type="protein sequence ID" value="EGG29764.1"/>
    <property type="molecule type" value="Genomic_DNA"/>
</dbReference>
<dbReference type="EC" id="1.3.99.41" evidence="8"/>
<feature type="domain" description="Acyl-CoA dehydrogenase/oxidase C-terminal" evidence="11">
    <location>
        <begin position="286"/>
        <end position="444"/>
    </location>
</feature>
<dbReference type="AlphaFoldDB" id="F3L1R1"/>
<evidence type="ECO:0000256" key="1">
    <source>
        <dbReference type="ARBA" id="ARBA00001974"/>
    </source>
</evidence>
<evidence type="ECO:0000259" key="14">
    <source>
        <dbReference type="Pfam" id="PF12806"/>
    </source>
</evidence>
<name>F3L1R1_9GAMM</name>
<dbReference type="RefSeq" id="WP_009575696.1">
    <property type="nucleotide sequence ID" value="NZ_AEIG01000034.1"/>
</dbReference>
<accession>F3L1R1</accession>
<evidence type="ECO:0000313" key="15">
    <source>
        <dbReference type="EMBL" id="EGG29764.1"/>
    </source>
</evidence>
<dbReference type="Gene3D" id="1.10.540.10">
    <property type="entry name" value="Acyl-CoA dehydrogenase/oxidase, N-terminal domain"/>
    <property type="match status" value="1"/>
</dbReference>
<evidence type="ECO:0000256" key="3">
    <source>
        <dbReference type="ARBA" id="ARBA00022630"/>
    </source>
</evidence>
<dbReference type="GO" id="GO:0016627">
    <property type="term" value="F:oxidoreductase activity, acting on the CH-CH group of donors"/>
    <property type="evidence" value="ECO:0007669"/>
    <property type="project" value="InterPro"/>
</dbReference>
<evidence type="ECO:0000313" key="16">
    <source>
        <dbReference type="Proteomes" id="UP000005615"/>
    </source>
</evidence>
<evidence type="ECO:0000256" key="4">
    <source>
        <dbReference type="ARBA" id="ARBA00022827"/>
    </source>
</evidence>
<evidence type="ECO:0000256" key="5">
    <source>
        <dbReference type="ARBA" id="ARBA00023002"/>
    </source>
</evidence>
<keyword evidence="4 10" id="KW-0274">FAD</keyword>
<evidence type="ECO:0000256" key="8">
    <source>
        <dbReference type="ARBA" id="ARBA00066694"/>
    </source>
</evidence>
<feature type="domain" description="Acyl-CoA dehydrogenase/oxidase N-terminal" evidence="13">
    <location>
        <begin position="79"/>
        <end position="160"/>
    </location>
</feature>
<sequence>MDNYRAPVEDMQFVIDEVLNLENRLGALPVYEDKGVGSDLTLAVLDEAAKLANDVIAPTRRIGDLEPARCENNRVLCSPGHEEALRQLGESGWTGIAASEDFGGQGLPEVYGTATSEMWNGANMAFALAPFLSSGAALAITAHGTQEQKALYATKINSGEWSGTMNLTESGAGSDLGPLKTRAVPEGDHYRIYGQKIYITWGDHEATDNIVHLVLARLPDAPEGSKGISLFIVPKYLVNEDGSLGARNDVYPVSVEHKLGIHASPTCVMAYGDTEGAIGYLVGRENEGLRCMFTMMNEARLKVGLQGLGAAEGAFQLAKAYARERVQGGVAIIEHPDVKRMLLTMRSGCEAMRALAYSEAVTMDLAHSGPESEKALAQARIDLMIPVIKGWLTTFGEEITSLGVQVHGGMGYVEETGAAQYFRDVRITSIYEGTNGIQAADLVNRKLGRDGGATMELVQTEIAETVADLMASDNDVLKGMGQALKVALAAQVRATEWLLQQLRSNKPAALGGSFEYMMMTGYLFGGWQLVRGALVAQRAIAGGSDREFYRHKLATAEFYCEQILPRCLAAEQSVLSSAGTLMDYPVDWI</sequence>
<dbReference type="SUPFAM" id="SSF47203">
    <property type="entry name" value="Acyl-CoA dehydrogenase C-terminal domain-like"/>
    <property type="match status" value="1"/>
</dbReference>
<evidence type="ECO:0000259" key="12">
    <source>
        <dbReference type="Pfam" id="PF02770"/>
    </source>
</evidence>